<dbReference type="GO" id="GO:0005975">
    <property type="term" value="P:carbohydrate metabolic process"/>
    <property type="evidence" value="ECO:0007669"/>
    <property type="project" value="InterPro"/>
</dbReference>
<dbReference type="GO" id="GO:0004553">
    <property type="term" value="F:hydrolase activity, hydrolyzing O-glycosyl compounds"/>
    <property type="evidence" value="ECO:0007669"/>
    <property type="project" value="InterPro"/>
</dbReference>
<protein>
    <submittedName>
        <fullName evidence="7">Glycosyl hydrolase</fullName>
    </submittedName>
</protein>
<dbReference type="OrthoDB" id="9803863at2"/>
<keyword evidence="4" id="KW-0326">Glycosidase</keyword>
<comment type="similarity">
    <text evidence="1 4">Belongs to the glycosyl hydrolase 3 family.</text>
</comment>
<dbReference type="PRINTS" id="PR00133">
    <property type="entry name" value="GLHYDRLASE3"/>
</dbReference>
<dbReference type="SUPFAM" id="SSF51445">
    <property type="entry name" value="(Trans)glycosidases"/>
    <property type="match status" value="1"/>
</dbReference>
<dbReference type="SUPFAM" id="SSF52279">
    <property type="entry name" value="Beta-D-glucan exohydrolase, C-terminal domain"/>
    <property type="match status" value="1"/>
</dbReference>
<dbReference type="Pfam" id="PF01915">
    <property type="entry name" value="Glyco_hydro_3_C"/>
    <property type="match status" value="1"/>
</dbReference>
<keyword evidence="8" id="KW-1185">Reference proteome</keyword>
<evidence type="ECO:0000259" key="6">
    <source>
        <dbReference type="SMART" id="SM01217"/>
    </source>
</evidence>
<dbReference type="InterPro" id="IPR017853">
    <property type="entry name" value="GH"/>
</dbReference>
<dbReference type="PANTHER" id="PTHR42715">
    <property type="entry name" value="BETA-GLUCOSIDASE"/>
    <property type="match status" value="1"/>
</dbReference>
<dbReference type="Gene3D" id="2.60.40.10">
    <property type="entry name" value="Immunoglobulins"/>
    <property type="match status" value="1"/>
</dbReference>
<feature type="region of interest" description="Disordered" evidence="5">
    <location>
        <begin position="1"/>
        <end position="33"/>
    </location>
</feature>
<dbReference type="InterPro" id="IPR001764">
    <property type="entry name" value="Glyco_hydro_3_N"/>
</dbReference>
<dbReference type="InterPro" id="IPR050288">
    <property type="entry name" value="Cellulose_deg_GH3"/>
</dbReference>
<sequence length="813" mass="84969">MSVVGNSPGAAPPSPGDGAATGTAATGIADRPWRDPALAAEDRVRALVAAMTLDEKLAQLGSAWLSLQPTDGGLAMAPHHQELSGAELNYLDEPATTVEEATGHGIGQLTRVYGTLPLDPLVSAAGLADVQRRLRDRTRLGIPAVVHEECLSGLTAFRAAAFPTPLAWAAAFDVDSVRRMAGLIGADMRALGVHQGLSPVLDVVRDYRWGRVEETLGEDPHLVGVLGAAFVAGLQGAGVVATPKHFAGYSASTGGRNLAPVSMGPREFRDVVLPPFETAFRHGGARAVMLAYTSVDGVPPAADRPLVEGLLRREWGFDGLVVSDYYGVSFLQTQQMLADSPAAAAEIALTAGVDVELPVLRCYGVPLAELVRSGRVPEDLVDRSLTRVLRQKVDLGLLDPDWDPEPDALADGRAPDLDSAAHRDVARVLAERSVVLLRNDGLLPLRDPARIALVGPVADDPYAFLGCYAFPNHVRALHPDVGTGVDIPTLLTAVRAEFPGAEVRYAPGCDFAGPDRDGFAAAVEAARGADVCVAVLGDRSGLFGDGTSGEGCDVTTLALPGRQGELLAELLATGTRTVLVTVSGRPYAIAEQDDLLGARVQAFFPGEEAASALAGVLSGRVGPTGRLPVQVPRHPDAPPGTYLHAALAGRSDTSVVDPTPAYPFGHGLGYTEVDYADLELSGPTCPTDGSFTVGCTVANRGDRATAEVVQLYLADPVAPVVRPVRELIGFARVELAAGARARVTFTVHADRTSFTGLDLHRVVEPGRLVLSVGRSAGDLPLRAEVELVGPARRTGADRVLLTPVEVTHLPAAG</sequence>
<dbReference type="PROSITE" id="PS00775">
    <property type="entry name" value="GLYCOSYL_HYDROL_F3"/>
    <property type="match status" value="1"/>
</dbReference>
<dbReference type="RefSeq" id="WP_084716937.1">
    <property type="nucleotide sequence ID" value="NZ_CP034550.1"/>
</dbReference>
<accession>A0A5Q0GZS4</accession>
<feature type="compositionally biased region" description="Low complexity" evidence="5">
    <location>
        <begin position="16"/>
        <end position="29"/>
    </location>
</feature>
<dbReference type="Proteomes" id="UP000325787">
    <property type="component" value="Chromosome"/>
</dbReference>
<dbReference type="InterPro" id="IPR026891">
    <property type="entry name" value="Fn3-like"/>
</dbReference>
<dbReference type="InterPro" id="IPR002772">
    <property type="entry name" value="Glyco_hydro_3_C"/>
</dbReference>
<dbReference type="InterPro" id="IPR019800">
    <property type="entry name" value="Glyco_hydro_3_AS"/>
</dbReference>
<dbReference type="Gene3D" id="3.20.20.300">
    <property type="entry name" value="Glycoside hydrolase, family 3, N-terminal domain"/>
    <property type="match status" value="1"/>
</dbReference>
<evidence type="ECO:0000256" key="5">
    <source>
        <dbReference type="SAM" id="MobiDB-lite"/>
    </source>
</evidence>
<evidence type="ECO:0000313" key="7">
    <source>
        <dbReference type="EMBL" id="QFZ18902.1"/>
    </source>
</evidence>
<organism evidence="7 8">
    <name type="scientific">Saccharothrix syringae</name>
    <name type="common">Nocardiopsis syringae</name>
    <dbReference type="NCBI Taxonomy" id="103733"/>
    <lineage>
        <taxon>Bacteria</taxon>
        <taxon>Bacillati</taxon>
        <taxon>Actinomycetota</taxon>
        <taxon>Actinomycetes</taxon>
        <taxon>Pseudonocardiales</taxon>
        <taxon>Pseudonocardiaceae</taxon>
        <taxon>Saccharothrix</taxon>
    </lineage>
</organism>
<evidence type="ECO:0000313" key="8">
    <source>
        <dbReference type="Proteomes" id="UP000325787"/>
    </source>
</evidence>
<evidence type="ECO:0000256" key="2">
    <source>
        <dbReference type="ARBA" id="ARBA00022801"/>
    </source>
</evidence>
<dbReference type="Pfam" id="PF00933">
    <property type="entry name" value="Glyco_hydro_3"/>
    <property type="match status" value="1"/>
</dbReference>
<dbReference type="InterPro" id="IPR036962">
    <property type="entry name" value="Glyco_hydro_3_N_sf"/>
</dbReference>
<dbReference type="Gene3D" id="3.40.50.1700">
    <property type="entry name" value="Glycoside hydrolase family 3 C-terminal domain"/>
    <property type="match status" value="1"/>
</dbReference>
<dbReference type="InterPro" id="IPR013783">
    <property type="entry name" value="Ig-like_fold"/>
</dbReference>
<dbReference type="SMART" id="SM01217">
    <property type="entry name" value="Fn3_like"/>
    <property type="match status" value="1"/>
</dbReference>
<evidence type="ECO:0000256" key="3">
    <source>
        <dbReference type="ARBA" id="ARBA00023277"/>
    </source>
</evidence>
<proteinExistence type="inferred from homology"/>
<dbReference type="AlphaFoldDB" id="A0A5Q0GZS4"/>
<dbReference type="EMBL" id="CP034550">
    <property type="protein sequence ID" value="QFZ18902.1"/>
    <property type="molecule type" value="Genomic_DNA"/>
</dbReference>
<keyword evidence="3" id="KW-0119">Carbohydrate metabolism</keyword>
<evidence type="ECO:0000256" key="4">
    <source>
        <dbReference type="RuleBase" id="RU361161"/>
    </source>
</evidence>
<keyword evidence="2 4" id="KW-0378">Hydrolase</keyword>
<dbReference type="InterPro" id="IPR036881">
    <property type="entry name" value="Glyco_hydro_3_C_sf"/>
</dbReference>
<dbReference type="PANTHER" id="PTHR42715:SF10">
    <property type="entry name" value="BETA-GLUCOSIDASE"/>
    <property type="match status" value="1"/>
</dbReference>
<reference evidence="8" key="1">
    <citation type="journal article" date="2021" name="Curr. Microbiol.">
        <title>Complete genome of nocamycin-producing strain Saccharothrix syringae NRRL B-16468 reveals the biosynthetic potential for secondary metabolites.</title>
        <authorList>
            <person name="Mo X."/>
            <person name="Yang S."/>
        </authorList>
    </citation>
    <scope>NUCLEOTIDE SEQUENCE [LARGE SCALE GENOMIC DNA]</scope>
    <source>
        <strain evidence="8">ATCC 51364 / DSM 43886 / JCM 6844 / KCTC 9398 / NBRC 14523 / NRRL B-16468 / INA 2240</strain>
    </source>
</reference>
<dbReference type="Pfam" id="PF14310">
    <property type="entry name" value="Fn3-like"/>
    <property type="match status" value="1"/>
</dbReference>
<evidence type="ECO:0000256" key="1">
    <source>
        <dbReference type="ARBA" id="ARBA00005336"/>
    </source>
</evidence>
<name>A0A5Q0GZS4_SACSY</name>
<gene>
    <name evidence="7" type="ORF">EKG83_16880</name>
</gene>
<dbReference type="KEGG" id="ssyi:EKG83_16880"/>
<feature type="domain" description="Fibronectin type III-like" evidence="6">
    <location>
        <begin position="707"/>
        <end position="776"/>
    </location>
</feature>